<dbReference type="SUPFAM" id="SSF48264">
    <property type="entry name" value="Cytochrome P450"/>
    <property type="match status" value="1"/>
</dbReference>
<dbReference type="Gramene" id="OE9A092528T1">
    <property type="protein sequence ID" value="OE9A092528C1"/>
    <property type="gene ID" value="OE9A092528"/>
</dbReference>
<feature type="transmembrane region" description="Helical" evidence="5">
    <location>
        <begin position="28"/>
        <end position="49"/>
    </location>
</feature>
<dbReference type="InterPro" id="IPR002401">
    <property type="entry name" value="Cyt_P450_E_grp-I"/>
</dbReference>
<dbReference type="InterPro" id="IPR017972">
    <property type="entry name" value="Cyt_P450_CS"/>
</dbReference>
<keyword evidence="3 4" id="KW-0479">Metal-binding</keyword>
<dbReference type="AlphaFoldDB" id="A0A8S0VPY7"/>
<evidence type="ECO:0000256" key="2">
    <source>
        <dbReference type="ARBA" id="ARBA00023002"/>
    </source>
</evidence>
<keyword evidence="5" id="KW-1133">Transmembrane helix</keyword>
<dbReference type="PRINTS" id="PR00463">
    <property type="entry name" value="EP450I"/>
</dbReference>
<feature type="binding site" description="axial binding residue" evidence="3">
    <location>
        <position position="467"/>
    </location>
    <ligand>
        <name>heme</name>
        <dbReference type="ChEBI" id="CHEBI:30413"/>
    </ligand>
    <ligandPart>
        <name>Fe</name>
        <dbReference type="ChEBI" id="CHEBI:18248"/>
    </ligandPart>
</feature>
<dbReference type="PROSITE" id="PS00086">
    <property type="entry name" value="CYTOCHROME_P450"/>
    <property type="match status" value="1"/>
</dbReference>
<keyword evidence="3 4" id="KW-0349">Heme</keyword>
<dbReference type="PRINTS" id="PR00385">
    <property type="entry name" value="P450"/>
</dbReference>
<evidence type="ECO:0000256" key="5">
    <source>
        <dbReference type="SAM" id="Phobius"/>
    </source>
</evidence>
<reference evidence="6 7" key="1">
    <citation type="submission" date="2019-12" db="EMBL/GenBank/DDBJ databases">
        <authorList>
            <person name="Alioto T."/>
            <person name="Alioto T."/>
            <person name="Gomez Garrido J."/>
        </authorList>
    </citation>
    <scope>NUCLEOTIDE SEQUENCE [LARGE SCALE GENOMIC DNA]</scope>
</reference>
<organism evidence="6 7">
    <name type="scientific">Olea europaea subsp. europaea</name>
    <dbReference type="NCBI Taxonomy" id="158383"/>
    <lineage>
        <taxon>Eukaryota</taxon>
        <taxon>Viridiplantae</taxon>
        <taxon>Streptophyta</taxon>
        <taxon>Embryophyta</taxon>
        <taxon>Tracheophyta</taxon>
        <taxon>Spermatophyta</taxon>
        <taxon>Magnoliopsida</taxon>
        <taxon>eudicotyledons</taxon>
        <taxon>Gunneridae</taxon>
        <taxon>Pentapetalae</taxon>
        <taxon>asterids</taxon>
        <taxon>lamiids</taxon>
        <taxon>Lamiales</taxon>
        <taxon>Oleaceae</taxon>
        <taxon>Oleeae</taxon>
        <taxon>Olea</taxon>
    </lineage>
</organism>
<evidence type="ECO:0000313" key="6">
    <source>
        <dbReference type="EMBL" id="CAA3033811.1"/>
    </source>
</evidence>
<keyword evidence="5" id="KW-0812">Transmembrane</keyword>
<keyword evidence="4" id="KW-0503">Monooxygenase</keyword>
<dbReference type="InterPro" id="IPR036396">
    <property type="entry name" value="Cyt_P450_sf"/>
</dbReference>
<comment type="subcellular location">
    <subcellularLocation>
        <location evidence="1">Membrane</location>
        <topology evidence="1">Single-pass membrane protein</topology>
    </subcellularLocation>
</comment>
<keyword evidence="5" id="KW-0472">Membrane</keyword>
<dbReference type="Proteomes" id="UP000594638">
    <property type="component" value="Unassembled WGS sequence"/>
</dbReference>
<dbReference type="CDD" id="cd11073">
    <property type="entry name" value="CYP76-like"/>
    <property type="match status" value="1"/>
</dbReference>
<sequence length="529" mass="59274">MWVQTNLILSASTKMFKKLFDTSSDESIRLLLSEAIGVLFIFWFVLLFIGKIKKKVPNSLPPGPKGLPLVGNLLSLDPELHTYFATLAKTYGPILTLKLGGKIGVVISSPDLAREVLKDQDTTFANRDVPVAAKEAAYGGSDIVWTPYGPEWRMLRKVCVREMLGSSSLDSVYNLRRSKLRQTIKYLHGQAGSPVNIGEQMFLTVLNVITSMLWGGTIKGEDRAGLGAEFREVVTEMTGLLGMPNLSDFFPILQRFDLQGVEKKMKKLAQKFDRIFETMIDQRLRMGDNGAENKDFLQFLLQLKDAGDAKVPFATTHLKSLLMDMVIGGTDTTSNAVEFALAEMIKKPQVLNKVQQELESVVGKDNIVEESHINKFPYLYAVMKEALRLHPTLPLLVPHCPSETCTVGGYTIPKGARVFVNVWAIHHDPTIWENPLEFSPERFLDGKWDYSGNDFKYFPFGSGRRICAGTAMAERMFMYSLASLVHSFDWKLPAGERLELSEKFGIVLKKRNPLVAIPIPRLSSPTLYD</sequence>
<comment type="caution">
    <text evidence="6">The sequence shown here is derived from an EMBL/GenBank/DDBJ whole genome shotgun (WGS) entry which is preliminary data.</text>
</comment>
<dbReference type="GO" id="GO:0004497">
    <property type="term" value="F:monooxygenase activity"/>
    <property type="evidence" value="ECO:0007669"/>
    <property type="project" value="UniProtKB-KW"/>
</dbReference>
<dbReference type="GO" id="GO:0016705">
    <property type="term" value="F:oxidoreductase activity, acting on paired donors, with incorporation or reduction of molecular oxygen"/>
    <property type="evidence" value="ECO:0007669"/>
    <property type="project" value="InterPro"/>
</dbReference>
<keyword evidence="7" id="KW-1185">Reference proteome</keyword>
<dbReference type="GO" id="GO:0016020">
    <property type="term" value="C:membrane"/>
    <property type="evidence" value="ECO:0007669"/>
    <property type="project" value="UniProtKB-SubCell"/>
</dbReference>
<evidence type="ECO:0000256" key="4">
    <source>
        <dbReference type="RuleBase" id="RU000461"/>
    </source>
</evidence>
<evidence type="ECO:0000256" key="1">
    <source>
        <dbReference type="ARBA" id="ARBA00004167"/>
    </source>
</evidence>
<dbReference type="PANTHER" id="PTHR47951">
    <property type="entry name" value="OS08G0547900 PROTEIN"/>
    <property type="match status" value="1"/>
</dbReference>
<dbReference type="InterPro" id="IPR001128">
    <property type="entry name" value="Cyt_P450"/>
</dbReference>
<name>A0A8S0VPY7_OLEEU</name>
<dbReference type="GO" id="GO:0005506">
    <property type="term" value="F:iron ion binding"/>
    <property type="evidence" value="ECO:0007669"/>
    <property type="project" value="InterPro"/>
</dbReference>
<dbReference type="Gene3D" id="1.10.630.10">
    <property type="entry name" value="Cytochrome P450"/>
    <property type="match status" value="1"/>
</dbReference>
<dbReference type="OrthoDB" id="2789670at2759"/>
<comment type="similarity">
    <text evidence="4">Belongs to the cytochrome P450 family.</text>
</comment>
<evidence type="ECO:0000256" key="3">
    <source>
        <dbReference type="PIRSR" id="PIRSR602401-1"/>
    </source>
</evidence>
<keyword evidence="3 4" id="KW-0408">Iron</keyword>
<dbReference type="PANTHER" id="PTHR47951:SF3">
    <property type="entry name" value="CYTOCHROME P450, FAMILY 706, SUBFAMILY A, POLYPEPTIDE 4"/>
    <property type="match status" value="1"/>
</dbReference>
<dbReference type="EMBL" id="CACTIH010010834">
    <property type="protein sequence ID" value="CAA3033811.1"/>
    <property type="molecule type" value="Genomic_DNA"/>
</dbReference>
<dbReference type="GO" id="GO:0020037">
    <property type="term" value="F:heme binding"/>
    <property type="evidence" value="ECO:0007669"/>
    <property type="project" value="InterPro"/>
</dbReference>
<dbReference type="Pfam" id="PF00067">
    <property type="entry name" value="p450"/>
    <property type="match status" value="1"/>
</dbReference>
<comment type="cofactor">
    <cofactor evidence="3">
        <name>heme</name>
        <dbReference type="ChEBI" id="CHEBI:30413"/>
    </cofactor>
</comment>
<accession>A0A8S0VPY7</accession>
<dbReference type="FunFam" id="1.10.630.10:FF:000067">
    <property type="entry name" value="Cytochrome P450 - like protein"/>
    <property type="match status" value="1"/>
</dbReference>
<evidence type="ECO:0000313" key="7">
    <source>
        <dbReference type="Proteomes" id="UP000594638"/>
    </source>
</evidence>
<gene>
    <name evidence="6" type="ORF">OLEA9_A092528</name>
</gene>
<protein>
    <submittedName>
        <fullName evidence="6">Geraniol 8-hydroxylase-like</fullName>
    </submittedName>
</protein>
<keyword evidence="2 4" id="KW-0560">Oxidoreductase</keyword>
<proteinExistence type="inferred from homology"/>